<feature type="compositionally biased region" description="Low complexity" evidence="3">
    <location>
        <begin position="64"/>
        <end position="85"/>
    </location>
</feature>
<dbReference type="InterPro" id="IPR010422">
    <property type="entry name" value="Ccdc124/Oxs1"/>
</dbReference>
<evidence type="ECO:0000313" key="7">
    <source>
        <dbReference type="Proteomes" id="UP001172673"/>
    </source>
</evidence>
<feature type="compositionally biased region" description="Basic and acidic residues" evidence="3">
    <location>
        <begin position="256"/>
        <end position="280"/>
    </location>
</feature>
<dbReference type="GO" id="GO:0003713">
    <property type="term" value="F:transcription coactivator activity"/>
    <property type="evidence" value="ECO:0007669"/>
    <property type="project" value="TreeGrafter"/>
</dbReference>
<dbReference type="InterPro" id="IPR054413">
    <property type="entry name" value="LSO1/2"/>
</dbReference>
<feature type="domain" description="Coiled-coil" evidence="4">
    <location>
        <begin position="169"/>
        <end position="249"/>
    </location>
</feature>
<evidence type="ECO:0000313" key="6">
    <source>
        <dbReference type="EMBL" id="KAJ9610313.1"/>
    </source>
</evidence>
<dbReference type="AlphaFoldDB" id="A0AA38XBB3"/>
<dbReference type="Proteomes" id="UP001172673">
    <property type="component" value="Unassembled WGS sequence"/>
</dbReference>
<gene>
    <name evidence="6" type="ORF">H2200_005090</name>
</gene>
<feature type="region of interest" description="Disordered" evidence="3">
    <location>
        <begin position="239"/>
        <end position="280"/>
    </location>
</feature>
<dbReference type="InterPro" id="IPR054414">
    <property type="entry name" value="Ccdc124/Oxs1_C"/>
</dbReference>
<evidence type="ECO:0000259" key="4">
    <source>
        <dbReference type="Pfam" id="PF06244"/>
    </source>
</evidence>
<keyword evidence="2" id="KW-0175">Coiled coil</keyword>
<keyword evidence="7" id="KW-1185">Reference proteome</keyword>
<proteinExistence type="inferred from homology"/>
<evidence type="ECO:0000259" key="5">
    <source>
        <dbReference type="Pfam" id="PF22048"/>
    </source>
</evidence>
<organism evidence="6 7">
    <name type="scientific">Cladophialophora chaetospira</name>
    <dbReference type="NCBI Taxonomy" id="386627"/>
    <lineage>
        <taxon>Eukaryota</taxon>
        <taxon>Fungi</taxon>
        <taxon>Dikarya</taxon>
        <taxon>Ascomycota</taxon>
        <taxon>Pezizomycotina</taxon>
        <taxon>Eurotiomycetes</taxon>
        <taxon>Chaetothyriomycetidae</taxon>
        <taxon>Chaetothyriales</taxon>
        <taxon>Herpotrichiellaceae</taxon>
        <taxon>Cladophialophora</taxon>
    </lineage>
</organism>
<evidence type="ECO:0008006" key="8">
    <source>
        <dbReference type="Google" id="ProtNLM"/>
    </source>
</evidence>
<dbReference type="PANTHER" id="PTHR21680:SF0">
    <property type="entry name" value="COILED-COIL DOMAIN-CONTAINING PROTEIN 124"/>
    <property type="match status" value="1"/>
</dbReference>
<reference evidence="6" key="1">
    <citation type="submission" date="2022-10" db="EMBL/GenBank/DDBJ databases">
        <title>Culturing micro-colonial fungi from biological soil crusts in the Mojave desert and describing Neophaeococcomyces mojavensis, and introducing the new genera and species Taxawa tesnikishii.</title>
        <authorList>
            <person name="Kurbessoian T."/>
            <person name="Stajich J.E."/>
        </authorList>
    </citation>
    <scope>NUCLEOTIDE SEQUENCE</scope>
    <source>
        <strain evidence="6">TK_41</strain>
    </source>
</reference>
<feature type="region of interest" description="Disordered" evidence="3">
    <location>
        <begin position="119"/>
        <end position="167"/>
    </location>
</feature>
<feature type="domain" description="LSO1/LSO2" evidence="5">
    <location>
        <begin position="62"/>
        <end position="129"/>
    </location>
</feature>
<dbReference type="GO" id="GO:0006366">
    <property type="term" value="P:transcription by RNA polymerase II"/>
    <property type="evidence" value="ECO:0007669"/>
    <property type="project" value="TreeGrafter"/>
</dbReference>
<feature type="compositionally biased region" description="Basic and acidic residues" evidence="3">
    <location>
        <begin position="119"/>
        <end position="132"/>
    </location>
</feature>
<evidence type="ECO:0000256" key="2">
    <source>
        <dbReference type="ARBA" id="ARBA00023054"/>
    </source>
</evidence>
<protein>
    <recommendedName>
        <fullName evidence="8">DUF1014 domain protein</fullName>
    </recommendedName>
</protein>
<dbReference type="EMBL" id="JAPDRK010000007">
    <property type="protein sequence ID" value="KAJ9610313.1"/>
    <property type="molecule type" value="Genomic_DNA"/>
</dbReference>
<feature type="region of interest" description="Disordered" evidence="3">
    <location>
        <begin position="33"/>
        <end position="106"/>
    </location>
</feature>
<accession>A0AA38XBB3</accession>
<feature type="compositionally biased region" description="Basic and acidic residues" evidence="3">
    <location>
        <begin position="86"/>
        <end position="103"/>
    </location>
</feature>
<dbReference type="GO" id="GO:0005634">
    <property type="term" value="C:nucleus"/>
    <property type="evidence" value="ECO:0007669"/>
    <property type="project" value="TreeGrafter"/>
</dbReference>
<dbReference type="PANTHER" id="PTHR21680">
    <property type="entry name" value="COILED-COIL DOMAIN-CONTAINING PROTEIN 124"/>
    <property type="match status" value="1"/>
</dbReference>
<name>A0AA38XBB3_9EURO</name>
<comment type="similarity">
    <text evidence="1">Belongs to the CCDC124 family.</text>
</comment>
<sequence>MPHNPFIFSPTQYIRIFVIVNIASFITTRAYLNSDRPSTHQPPRRLENRSDPMAPKNKGENTKKVAGNARKAEAAAQKAAQQDRALAQKEAEKWDQGAKDSSKKAAAAAKAAELAAKKAERDAMLAEEEKNQPSKPKGAGKKTAEKKNVGRPLDLGQLDDTPDDANTKLKTINASGIENALDALDLTGGSANDMKLDRHPERRYAAAYKVYEERRLPEVKTEHPGLRRNQQIEVIRKEFERSEENPFNQQGNVRYDASKGELAEAKQKHREGIEKRLGEK</sequence>
<comment type="caution">
    <text evidence="6">The sequence shown here is derived from an EMBL/GenBank/DDBJ whole genome shotgun (WGS) entry which is preliminary data.</text>
</comment>
<dbReference type="Pfam" id="PF22048">
    <property type="entry name" value="LSO1_2-like"/>
    <property type="match status" value="1"/>
</dbReference>
<dbReference type="Pfam" id="PF06244">
    <property type="entry name" value="Ccdc124"/>
    <property type="match status" value="1"/>
</dbReference>
<evidence type="ECO:0000256" key="3">
    <source>
        <dbReference type="SAM" id="MobiDB-lite"/>
    </source>
</evidence>
<evidence type="ECO:0000256" key="1">
    <source>
        <dbReference type="ARBA" id="ARBA00008296"/>
    </source>
</evidence>